<evidence type="ECO:0000256" key="2">
    <source>
        <dbReference type="ARBA" id="ARBA00012052"/>
    </source>
</evidence>
<dbReference type="InterPro" id="IPR006204">
    <property type="entry name" value="GHMP_kinase_N_dom"/>
</dbReference>
<keyword evidence="9" id="KW-0414">Isoprene biosynthesis</keyword>
<feature type="active site" evidence="9">
    <location>
        <position position="141"/>
    </location>
</feature>
<evidence type="ECO:0000256" key="3">
    <source>
        <dbReference type="ARBA" id="ARBA00017473"/>
    </source>
</evidence>
<accession>A0A7V4DE18</accession>
<dbReference type="EMBL" id="DTFV01000064">
    <property type="protein sequence ID" value="HGI30569.1"/>
    <property type="molecule type" value="Genomic_DNA"/>
</dbReference>
<dbReference type="InterPro" id="IPR004424">
    <property type="entry name" value="IspE"/>
</dbReference>
<dbReference type="GO" id="GO:0019288">
    <property type="term" value="P:isopentenyl diphosphate biosynthetic process, methylerythritol 4-phosphate pathway"/>
    <property type="evidence" value="ECO:0007669"/>
    <property type="project" value="UniProtKB-UniRule"/>
</dbReference>
<dbReference type="PANTHER" id="PTHR43527:SF2">
    <property type="entry name" value="4-DIPHOSPHOCYTIDYL-2-C-METHYL-D-ERYTHRITOL KINASE, CHLOROPLASTIC"/>
    <property type="match status" value="1"/>
</dbReference>
<dbReference type="InterPro" id="IPR020568">
    <property type="entry name" value="Ribosomal_Su5_D2-typ_SF"/>
</dbReference>
<dbReference type="SUPFAM" id="SSF55060">
    <property type="entry name" value="GHMP Kinase, C-terminal domain"/>
    <property type="match status" value="1"/>
</dbReference>
<reference evidence="12" key="1">
    <citation type="journal article" date="2020" name="mSystems">
        <title>Genome- and Community-Level Interaction Insights into Carbon Utilization and Element Cycling Functions of Hydrothermarchaeota in Hydrothermal Sediment.</title>
        <authorList>
            <person name="Zhou Z."/>
            <person name="Liu Y."/>
            <person name="Xu W."/>
            <person name="Pan J."/>
            <person name="Luo Z.H."/>
            <person name="Li M."/>
        </authorList>
    </citation>
    <scope>NUCLEOTIDE SEQUENCE [LARGE SCALE GENOMIC DNA]</scope>
    <source>
        <strain evidence="12">SpSt-747</strain>
    </source>
</reference>
<comment type="similarity">
    <text evidence="1 9">Belongs to the GHMP kinase family. IspE subfamily.</text>
</comment>
<keyword evidence="6 9" id="KW-0418">Kinase</keyword>
<evidence type="ECO:0000256" key="1">
    <source>
        <dbReference type="ARBA" id="ARBA00009684"/>
    </source>
</evidence>
<evidence type="ECO:0000259" key="10">
    <source>
        <dbReference type="Pfam" id="PF00288"/>
    </source>
</evidence>
<dbReference type="Pfam" id="PF08544">
    <property type="entry name" value="GHMP_kinases_C"/>
    <property type="match status" value="1"/>
</dbReference>
<keyword evidence="7 9" id="KW-0067">ATP-binding</keyword>
<gene>
    <name evidence="9 12" type="primary">ispE</name>
    <name evidence="12" type="ORF">ENV30_04575</name>
</gene>
<comment type="caution">
    <text evidence="12">The sequence shown here is derived from an EMBL/GenBank/DDBJ whole genome shotgun (WGS) entry which is preliminary data.</text>
</comment>
<dbReference type="InterPro" id="IPR036554">
    <property type="entry name" value="GHMP_kinase_C_sf"/>
</dbReference>
<dbReference type="InterPro" id="IPR014721">
    <property type="entry name" value="Ribsml_uS5_D2-typ_fold_subgr"/>
</dbReference>
<dbReference type="NCBIfam" id="TIGR00154">
    <property type="entry name" value="ispE"/>
    <property type="match status" value="1"/>
</dbReference>
<keyword evidence="4 9" id="KW-0808">Transferase</keyword>
<evidence type="ECO:0000256" key="9">
    <source>
        <dbReference type="HAMAP-Rule" id="MF_00061"/>
    </source>
</evidence>
<name>A0A7V4DE18_9BACT</name>
<dbReference type="EC" id="2.7.1.148" evidence="2 9"/>
<dbReference type="HAMAP" id="MF_00061">
    <property type="entry name" value="IspE"/>
    <property type="match status" value="1"/>
</dbReference>
<evidence type="ECO:0000256" key="5">
    <source>
        <dbReference type="ARBA" id="ARBA00022741"/>
    </source>
</evidence>
<evidence type="ECO:0000256" key="6">
    <source>
        <dbReference type="ARBA" id="ARBA00022777"/>
    </source>
</evidence>
<evidence type="ECO:0000256" key="7">
    <source>
        <dbReference type="ARBA" id="ARBA00022840"/>
    </source>
</evidence>
<dbReference type="UniPathway" id="UPA00056">
    <property type="reaction ID" value="UER00094"/>
</dbReference>
<dbReference type="Gene3D" id="3.30.70.890">
    <property type="entry name" value="GHMP kinase, C-terminal domain"/>
    <property type="match status" value="1"/>
</dbReference>
<dbReference type="Gene3D" id="3.30.230.10">
    <property type="match status" value="1"/>
</dbReference>
<protein>
    <recommendedName>
        <fullName evidence="3 9">4-diphosphocytidyl-2-C-methyl-D-erythritol kinase</fullName>
        <shortName evidence="9">CMK</shortName>
        <ecNumber evidence="2 9">2.7.1.148</ecNumber>
    </recommendedName>
    <alternativeName>
        <fullName evidence="8 9">4-(cytidine-5'-diphospho)-2-C-methyl-D-erythritol kinase</fullName>
    </alternativeName>
</protein>
<dbReference type="Pfam" id="PF00288">
    <property type="entry name" value="GHMP_kinases_N"/>
    <property type="match status" value="1"/>
</dbReference>
<feature type="active site" evidence="9">
    <location>
        <position position="16"/>
    </location>
</feature>
<comment type="catalytic activity">
    <reaction evidence="9">
        <text>4-CDP-2-C-methyl-D-erythritol + ATP = 4-CDP-2-C-methyl-D-erythritol 2-phosphate + ADP + H(+)</text>
        <dbReference type="Rhea" id="RHEA:18437"/>
        <dbReference type="ChEBI" id="CHEBI:15378"/>
        <dbReference type="ChEBI" id="CHEBI:30616"/>
        <dbReference type="ChEBI" id="CHEBI:57823"/>
        <dbReference type="ChEBI" id="CHEBI:57919"/>
        <dbReference type="ChEBI" id="CHEBI:456216"/>
        <dbReference type="EC" id="2.7.1.148"/>
    </reaction>
</comment>
<dbReference type="SUPFAM" id="SSF54211">
    <property type="entry name" value="Ribosomal protein S5 domain 2-like"/>
    <property type="match status" value="1"/>
</dbReference>
<feature type="domain" description="GHMP kinase C-terminal" evidence="11">
    <location>
        <begin position="209"/>
        <end position="278"/>
    </location>
</feature>
<keyword evidence="5 9" id="KW-0547">Nucleotide-binding</keyword>
<evidence type="ECO:0000256" key="8">
    <source>
        <dbReference type="ARBA" id="ARBA00032554"/>
    </source>
</evidence>
<feature type="domain" description="GHMP kinase N-terminal" evidence="10">
    <location>
        <begin position="72"/>
        <end position="148"/>
    </location>
</feature>
<evidence type="ECO:0000256" key="4">
    <source>
        <dbReference type="ARBA" id="ARBA00022679"/>
    </source>
</evidence>
<evidence type="ECO:0000259" key="11">
    <source>
        <dbReference type="Pfam" id="PF08544"/>
    </source>
</evidence>
<dbReference type="AlphaFoldDB" id="A0A7V4DE18"/>
<sequence>MHGDESAAYVLYSYAKINWFLAIRGLRQDGYHDITSLMQQIELADEIHITLASSDAFWCNFSIPLGEDSLLRRTVDVLRGAFPKLSWMRFAITVKKSIPPGGGLGGGSSNAAALLRFLPQLAGYCPRPEELVTLSLSLGSDIPFFVVGAPFALVEGRGERVTPLSFPPRRHLVLLFPPFPVSTSWAYRKWDERKRGKGFLMEERLAAFLKRQDPGGIEEVIWNDFEEVLFEEHPVLLKYRNLLLELGCRKAFLTGSGSTLVGVVGSREEGETVVDRLRGRGLSALWTVTRCGEHGGGNHA</sequence>
<dbReference type="GO" id="GO:0050515">
    <property type="term" value="F:4-(cytidine 5'-diphospho)-2-C-methyl-D-erythritol kinase activity"/>
    <property type="evidence" value="ECO:0007669"/>
    <property type="project" value="UniProtKB-UniRule"/>
</dbReference>
<dbReference type="InterPro" id="IPR013750">
    <property type="entry name" value="GHMP_kinase_C_dom"/>
</dbReference>
<evidence type="ECO:0000313" key="12">
    <source>
        <dbReference type="EMBL" id="HGI30569.1"/>
    </source>
</evidence>
<dbReference type="PIRSF" id="PIRSF010376">
    <property type="entry name" value="IspE"/>
    <property type="match status" value="1"/>
</dbReference>
<proteinExistence type="inferred from homology"/>
<comment type="function">
    <text evidence="9">Catalyzes the phosphorylation of the position 2 hydroxy group of 4-diphosphocytidyl-2C-methyl-D-erythritol.</text>
</comment>
<dbReference type="GO" id="GO:0016114">
    <property type="term" value="P:terpenoid biosynthetic process"/>
    <property type="evidence" value="ECO:0007669"/>
    <property type="project" value="UniProtKB-UniRule"/>
</dbReference>
<dbReference type="PANTHER" id="PTHR43527">
    <property type="entry name" value="4-DIPHOSPHOCYTIDYL-2-C-METHYL-D-ERYTHRITOL KINASE, CHLOROPLASTIC"/>
    <property type="match status" value="1"/>
</dbReference>
<feature type="binding site" evidence="9">
    <location>
        <begin position="99"/>
        <end position="109"/>
    </location>
    <ligand>
        <name>ATP</name>
        <dbReference type="ChEBI" id="CHEBI:30616"/>
    </ligand>
</feature>
<comment type="pathway">
    <text evidence="9">Isoprenoid biosynthesis; isopentenyl diphosphate biosynthesis via DXP pathway; isopentenyl diphosphate from 1-deoxy-D-xylulose 5-phosphate: step 3/6.</text>
</comment>
<dbReference type="GO" id="GO:0005524">
    <property type="term" value="F:ATP binding"/>
    <property type="evidence" value="ECO:0007669"/>
    <property type="project" value="UniProtKB-UniRule"/>
</dbReference>
<organism evidence="12">
    <name type="scientific">Candidatus Caldatribacterium californiense</name>
    <dbReference type="NCBI Taxonomy" id="1454726"/>
    <lineage>
        <taxon>Bacteria</taxon>
        <taxon>Pseudomonadati</taxon>
        <taxon>Atribacterota</taxon>
        <taxon>Atribacteria</taxon>
        <taxon>Atribacterales</taxon>
        <taxon>Candidatus Caldatribacteriaceae</taxon>
        <taxon>Candidatus Caldatribacterium</taxon>
    </lineage>
</organism>